<evidence type="ECO:0000313" key="2">
    <source>
        <dbReference type="Proteomes" id="UP000326396"/>
    </source>
</evidence>
<gene>
    <name evidence="1" type="ORF">E3N88_20562</name>
</gene>
<dbReference type="Proteomes" id="UP000326396">
    <property type="component" value="Linkage Group LG19"/>
</dbReference>
<organism evidence="1 2">
    <name type="scientific">Mikania micrantha</name>
    <name type="common">bitter vine</name>
    <dbReference type="NCBI Taxonomy" id="192012"/>
    <lineage>
        <taxon>Eukaryota</taxon>
        <taxon>Viridiplantae</taxon>
        <taxon>Streptophyta</taxon>
        <taxon>Embryophyta</taxon>
        <taxon>Tracheophyta</taxon>
        <taxon>Spermatophyta</taxon>
        <taxon>Magnoliopsida</taxon>
        <taxon>eudicotyledons</taxon>
        <taxon>Gunneridae</taxon>
        <taxon>Pentapetalae</taxon>
        <taxon>asterids</taxon>
        <taxon>campanulids</taxon>
        <taxon>Asterales</taxon>
        <taxon>Asteraceae</taxon>
        <taxon>Asteroideae</taxon>
        <taxon>Heliantheae alliance</taxon>
        <taxon>Eupatorieae</taxon>
        <taxon>Mikania</taxon>
    </lineage>
</organism>
<keyword evidence="2" id="KW-1185">Reference proteome</keyword>
<proteinExistence type="predicted"/>
<evidence type="ECO:0000313" key="1">
    <source>
        <dbReference type="EMBL" id="KAD4888489.1"/>
    </source>
</evidence>
<dbReference type="OrthoDB" id="1694369at2759"/>
<name>A0A5N6NIJ0_9ASTR</name>
<dbReference type="AlphaFoldDB" id="A0A5N6NIJ0"/>
<protein>
    <submittedName>
        <fullName evidence="1">Uncharacterized protein</fullName>
    </submittedName>
</protein>
<accession>A0A5N6NIJ0</accession>
<sequence length="263" mass="28706">MAEQRRHGDDDTVVSLLKADDDDTVVSLVKADDDETFDWSVEDLLKSIGDSLLINPDQSGSEVGEHDFKDVSSGCKRRIRLQKSLVVNNCDEFDEDQDYEWDTNRLDYFNVTSFNLHGDDNLTGVSTYGGGDMSGQVVDISSNKIISVSNSDHDGDGSQLIPLYKFVDTVNGDGDEVVEKLEQERDGGEKVNGGEVVVHEKLTGGGGGLVVIRCVSNSHHGGDGSQLIPLHKFADTINDGSDKVVEKLEQERDEGEKLNGGTW</sequence>
<dbReference type="EMBL" id="SZYD01000011">
    <property type="protein sequence ID" value="KAD4888489.1"/>
    <property type="molecule type" value="Genomic_DNA"/>
</dbReference>
<comment type="caution">
    <text evidence="1">The sequence shown here is derived from an EMBL/GenBank/DDBJ whole genome shotgun (WGS) entry which is preliminary data.</text>
</comment>
<reference evidence="1 2" key="1">
    <citation type="submission" date="2019-05" db="EMBL/GenBank/DDBJ databases">
        <title>Mikania micrantha, genome provides insights into the molecular mechanism of rapid growth.</title>
        <authorList>
            <person name="Liu B."/>
        </authorList>
    </citation>
    <scope>NUCLEOTIDE SEQUENCE [LARGE SCALE GENOMIC DNA]</scope>
    <source>
        <strain evidence="1">NLD-2019</strain>
        <tissue evidence="1">Leaf</tissue>
    </source>
</reference>